<comment type="caution">
    <text evidence="1">The sequence shown here is derived from an EMBL/GenBank/DDBJ whole genome shotgun (WGS) entry which is preliminary data.</text>
</comment>
<evidence type="ECO:0000313" key="2">
    <source>
        <dbReference type="Proteomes" id="UP000249577"/>
    </source>
</evidence>
<protein>
    <recommendedName>
        <fullName evidence="3">Addiction module protein</fullName>
    </recommendedName>
</protein>
<organism evidence="1 2">
    <name type="scientific">Ancylobacter novellus</name>
    <name type="common">Thiobacillus novellus</name>
    <dbReference type="NCBI Taxonomy" id="921"/>
    <lineage>
        <taxon>Bacteria</taxon>
        <taxon>Pseudomonadati</taxon>
        <taxon>Pseudomonadota</taxon>
        <taxon>Alphaproteobacteria</taxon>
        <taxon>Hyphomicrobiales</taxon>
        <taxon>Xanthobacteraceae</taxon>
        <taxon>Ancylobacter</taxon>
    </lineage>
</organism>
<evidence type="ECO:0008006" key="3">
    <source>
        <dbReference type="Google" id="ProtNLM"/>
    </source>
</evidence>
<accession>A0A2W5K4Q7</accession>
<proteinExistence type="predicted"/>
<name>A0A2W5K4Q7_ANCNO</name>
<dbReference type="AlphaFoldDB" id="A0A2W5K4Q7"/>
<dbReference type="Proteomes" id="UP000249577">
    <property type="component" value="Unassembled WGS sequence"/>
</dbReference>
<gene>
    <name evidence="1" type="ORF">DI565_19175</name>
</gene>
<dbReference type="EMBL" id="QFPN01000013">
    <property type="protein sequence ID" value="PZQ10909.1"/>
    <property type="molecule type" value="Genomic_DNA"/>
</dbReference>
<evidence type="ECO:0000313" key="1">
    <source>
        <dbReference type="EMBL" id="PZQ10909.1"/>
    </source>
</evidence>
<sequence length="76" mass="8689">MTELLVKAFEELSKLPDDRQNELARMLLDVAESDRLLAEGVYQLTPEQWAEVDAAIAEDDWATDEEVEAFFSRARS</sequence>
<reference evidence="1 2" key="1">
    <citation type="submission" date="2017-08" db="EMBL/GenBank/DDBJ databases">
        <title>Infants hospitalized years apart are colonized by the same room-sourced microbial strains.</title>
        <authorList>
            <person name="Brooks B."/>
            <person name="Olm M.R."/>
            <person name="Firek B.A."/>
            <person name="Baker R."/>
            <person name="Thomas B.C."/>
            <person name="Morowitz M.J."/>
            <person name="Banfield J.F."/>
        </authorList>
    </citation>
    <scope>NUCLEOTIDE SEQUENCE [LARGE SCALE GENOMIC DNA]</scope>
    <source>
        <strain evidence="1">S2_005_003_R2_43</strain>
    </source>
</reference>